<evidence type="ECO:0000256" key="5">
    <source>
        <dbReference type="ARBA" id="ARBA00022741"/>
    </source>
</evidence>
<dbReference type="EMBL" id="CP036339">
    <property type="protein sequence ID" value="QDT70939.1"/>
    <property type="molecule type" value="Genomic_DNA"/>
</dbReference>
<evidence type="ECO:0000256" key="6">
    <source>
        <dbReference type="ARBA" id="ARBA00022763"/>
    </source>
</evidence>
<evidence type="ECO:0000313" key="20">
    <source>
        <dbReference type="Proteomes" id="UP000317909"/>
    </source>
</evidence>
<dbReference type="Gene3D" id="1.10.8.280">
    <property type="entry name" value="ABC transporter ATPase domain-like"/>
    <property type="match status" value="2"/>
</dbReference>
<dbReference type="Pfam" id="PF17755">
    <property type="entry name" value="UvrA_DNA-bind"/>
    <property type="match status" value="2"/>
</dbReference>
<feature type="domain" description="ABC transporter" evidence="18">
    <location>
        <begin position="729"/>
        <end position="1058"/>
    </location>
</feature>
<keyword evidence="3" id="KW-0479">Metal-binding</keyword>
<dbReference type="SUPFAM" id="SSF52540">
    <property type="entry name" value="P-loop containing nucleoside triphosphate hydrolases"/>
    <property type="match status" value="4"/>
</dbReference>
<feature type="domain" description="ABC transporter" evidence="18">
    <location>
        <begin position="1777"/>
        <end position="2105"/>
    </location>
</feature>
<dbReference type="Gene3D" id="3.30.190.20">
    <property type="match status" value="1"/>
</dbReference>
<keyword evidence="9" id="KW-0862">Zinc</keyword>
<keyword evidence="5" id="KW-0547">Nucleotide-binding</keyword>
<feature type="region of interest" description="Disordered" evidence="17">
    <location>
        <begin position="1739"/>
        <end position="1774"/>
    </location>
</feature>
<sequence>MPASDIIIKGAREHNLRSVDVTLPRNQLICLTGVSGSGKSSLAFDTLFAEGQRRYVESLSTFARQFLGQMPKPDVDHISGLSPSISISQKSSGNNPRSTVGTITEIYDFLRVLYARVGQGHCPKCGKVITAQSREAIIGRIEQLPAKTKFMVLAPVVRRQKGEFKDLFEDLQKQGFVRARVDGRVVLLTEAQSLDRQMRHDVEVVIDRLVAGPAIRTRLAEAVELALKLGDGNLIVTPEVDNPQPSIELDDEDRAELADRDAEQEAPTPKRVNRAASAKRAPTGDDNSDEEEAEPAAPPAARGRHKGHGQPGDITLSADYACNSCGISFQPPTPQLFSFNSPQGMCLSCDGLGEMFSFDPAKLVPDSSLSFAKGAIELIGAWKDLGRWKRHIYAGVAETMDRKLDLGEHYLLETPWSELSEEQRRIWLWGTGSEHITYTWRNGKASQKYGGTFDGVIPELLEKYRSAKSKSLIAKLEQFMNVIRCPDCDGKRLNEQACAVRLTTSDAAFAGDPTLTLPAICSLPISEAEKFFSGLVLDNTQQQIAEEALKEIRGRLGFLANVGLEYLSLDRTAPTLSGGESQRIRLAGQVGCGLVGVLYILDEPSIGLHPRDNDRLLATLERLRDLGNTVVVVEHDEDTMRAADHIIDFGPGPGVRGGKVVGIGKAKDVEKSKESVTGAYLSGRRRIEVPKHRRGANGEGGMGNGENAKRAGSSPTSAPAPFPIPHSPLASQPVLRVVGARHNNLRNVDVEIPLGKFVCVTGVSGSGKSSLVNDIVSESLLRDLMGGKGVPGEHDRIEGIEQLDKLIAIDQTPIGRTPRSNPATYIKVFDEIRNLYAQLSESKRRGYKPGRFSFNVVGGRCEACSGNGSNKLEMDFLADVWITCPVCQGHRFNHETLQVLFKGKSISEVLDMDIQQAMEHFENVPAIYDRLATLHAVGLDYMKLGQPSPTLSGGEAQRIKLARELVKKSTGRTMYLLDEPTTGLHFADIELLLKVLHDFVDAGNTVLVVEHNLDVIKTADWVIEIGPEGGKAGGQVVMSGTPEQLVQHALRAMGNAEWGMGKGKKPDANSAPSPIPDAPLLPSHTGLSLAPYLGVKTPKSIAAHHAATSLRVPVPQATHITVRGARQHNLRNVDVSVPRDEMTVCCGPSGSGKTSLAMDTIYAEGQRRYVESLSSYARQFIGQLQKPAVEHIEGLSPAIAIEQRTTGHTPRSTVGTVTEIYDYFRILLSRLGQMHCPDCDIPIGTQTSDEIIDAVLTEPEGTKAYLMAPLHLAQGEQYEQLWAKLKGDGYLRVRVDGETYELDAIPAVDRRRKHDVEVIIDRITIRKEGRGRLADSIESALSLGRGVLHLAVVDDKQPESRWPVKVHSQHLVCTQCNRSFETLSPHHFSFNSSLGWCGACEGLGTEVGANPASLFRSMSMSLAEGAILVWPNVKQPLFAAMLAALRDRFGIPVDVPFDKLSPRNRRLVMYGTGEEWIEVAGEVRGERPEAGKRASKSPTPDLRPLASFRFQYKGLYPALEEASRLSPRLRGRLEHLVDEIECSQCGGSRLRDDSAAVRFQNLTIGEYCGLPLSDLLPTVEKWKLPAAQKKIAGELIREIRNRLTFLIDVGLEYLTIGRSAPTLSGGESQRIRLASQVGSGLCGVLYVLDEPTIGLHPRDNTRLVSALHKLRDLGNTLLVVEHDRDVIAGADGLLDFGPAAGRLGGDIVARGTPEEVSKKRGSVTGPYLSGKKAIPVISNRRVTNGEGGMGNGQKPKATSKSKKSDKSSPFLIPPSTFPSSTLRILGARHNNLKGVNVTIPLGTLTAVTGVSGSGKSSLVEDVLYNQLARQLHRAKTIPGNHDSIAGVEQIDKVIRVDQRPLGNTPSSNPATYTGVFELIRELFAQLPEAKVRGYAARRFSFNVPGGRCDDCEGAGQKCIEMHFLPDVWVDCDTCQGHRYNRETLDVKYRGRSIADVLEMSCGDARELFENIPKVRKILQTLCDVGLDYVALGQSAATLSGGEAQRVKLAAELARPDTGRTLYILDEPTTGLHFDDIAKLLDVLHRLVDLGNTVLVIEHNLDVIKQCDWLIDIGPEAGAGGGNVVGQGTPEQLVEQMGNAEWGMGKAKRKKPTTKSSPSPIPHSTLISHTAAALAPILAAGPHAERKFYDFAAAEAKRQGDLDITDLGKEVQMPWETDGRKWHVEDRVSRSGDPVRWDGRILAAIDERVHALSDSFLTTDWSHRTIVEINGPKKADGWFFHAITGEPWVLKLKFRTAKRTFNAERLAAELNLPPFNDLAEIETYGNGPRVKCKNLRGPFQEVQVFAHGWDELNTPAFWSMVELAVEGFKKFTERVGKNPEDVMPWKVLGKKWHLARKGFPPGKKIAWPQETLEELLELLESTAQASLSDGLAAGLAASAASQPASQPQYLWNNQQVIHLMLPNQRHPWATVHTKRPVGVDLSLHGPAGAFATGRVAQIGVKQLIQPGAEGLDAVKLRFIAPEDLTRGGLAQFLAEHLEAVRAVAK</sequence>
<keyword evidence="11" id="KW-0267">Excision nuclease</keyword>
<dbReference type="CDD" id="cd03271">
    <property type="entry name" value="ABC_UvrA_II"/>
    <property type="match status" value="2"/>
</dbReference>
<dbReference type="GO" id="GO:0008270">
    <property type="term" value="F:zinc ion binding"/>
    <property type="evidence" value="ECO:0007669"/>
    <property type="project" value="UniProtKB-KW"/>
</dbReference>
<dbReference type="InterPro" id="IPR003593">
    <property type="entry name" value="AAA+_ATPase"/>
</dbReference>
<dbReference type="GO" id="GO:0009380">
    <property type="term" value="C:excinuclease repair complex"/>
    <property type="evidence" value="ECO:0007669"/>
    <property type="project" value="InterPro"/>
</dbReference>
<keyword evidence="7" id="KW-0228">DNA excision</keyword>
<accession>A0A517TRE4</accession>
<dbReference type="PROSITE" id="PS50893">
    <property type="entry name" value="ABC_TRANSPORTER_2"/>
    <property type="match status" value="2"/>
</dbReference>
<dbReference type="KEGG" id="llh:I41_00920"/>
<feature type="region of interest" description="Disordered" evidence="17">
    <location>
        <begin position="235"/>
        <end position="312"/>
    </location>
</feature>
<evidence type="ECO:0000256" key="11">
    <source>
        <dbReference type="ARBA" id="ARBA00022881"/>
    </source>
</evidence>
<dbReference type="GO" id="GO:0005524">
    <property type="term" value="F:ATP binding"/>
    <property type="evidence" value="ECO:0007669"/>
    <property type="project" value="UniProtKB-KW"/>
</dbReference>
<dbReference type="GO" id="GO:0016887">
    <property type="term" value="F:ATP hydrolysis activity"/>
    <property type="evidence" value="ECO:0007669"/>
    <property type="project" value="InterPro"/>
</dbReference>
<dbReference type="InterPro" id="IPR041102">
    <property type="entry name" value="UvrA_inter"/>
</dbReference>
<dbReference type="PANTHER" id="PTHR43152">
    <property type="entry name" value="UVRABC SYSTEM PROTEIN A"/>
    <property type="match status" value="1"/>
</dbReference>
<dbReference type="GO" id="GO:0006289">
    <property type="term" value="P:nucleotide-excision repair"/>
    <property type="evidence" value="ECO:0007669"/>
    <property type="project" value="InterPro"/>
</dbReference>
<comment type="subcellular location">
    <subcellularLocation>
        <location evidence="1">Cytoplasm</location>
    </subcellularLocation>
</comment>
<evidence type="ECO:0000256" key="3">
    <source>
        <dbReference type="ARBA" id="ARBA00022723"/>
    </source>
</evidence>
<dbReference type="OrthoDB" id="9809851at2"/>
<dbReference type="Gene3D" id="3.40.50.300">
    <property type="entry name" value="P-loop containing nucleotide triphosphate hydrolases"/>
    <property type="match status" value="4"/>
</dbReference>
<dbReference type="InterPro" id="IPR003439">
    <property type="entry name" value="ABC_transporter-like_ATP-bd"/>
</dbReference>
<dbReference type="FunFam" id="3.40.50.300:FF:000028">
    <property type="entry name" value="UvrABC system protein A"/>
    <property type="match status" value="1"/>
</dbReference>
<keyword evidence="10" id="KW-0067">ATP-binding</keyword>
<dbReference type="InterPro" id="IPR041552">
    <property type="entry name" value="UvrA_DNA-bd"/>
</dbReference>
<evidence type="ECO:0000256" key="13">
    <source>
        <dbReference type="ARBA" id="ARBA00023204"/>
    </source>
</evidence>
<reference evidence="19 20" key="1">
    <citation type="submission" date="2019-02" db="EMBL/GenBank/DDBJ databases">
        <title>Deep-cultivation of Planctomycetes and their phenomic and genomic characterization uncovers novel biology.</title>
        <authorList>
            <person name="Wiegand S."/>
            <person name="Jogler M."/>
            <person name="Boedeker C."/>
            <person name="Pinto D."/>
            <person name="Vollmers J."/>
            <person name="Rivas-Marin E."/>
            <person name="Kohn T."/>
            <person name="Peeters S.H."/>
            <person name="Heuer A."/>
            <person name="Rast P."/>
            <person name="Oberbeckmann S."/>
            <person name="Bunk B."/>
            <person name="Jeske O."/>
            <person name="Meyerdierks A."/>
            <person name="Storesund J.E."/>
            <person name="Kallscheuer N."/>
            <person name="Luecker S."/>
            <person name="Lage O.M."/>
            <person name="Pohl T."/>
            <person name="Merkel B.J."/>
            <person name="Hornburger P."/>
            <person name="Mueller R.-W."/>
            <person name="Bruemmer F."/>
            <person name="Labrenz M."/>
            <person name="Spormann A.M."/>
            <person name="Op den Camp H."/>
            <person name="Overmann J."/>
            <person name="Amann R."/>
            <person name="Jetten M.S.M."/>
            <person name="Mascher T."/>
            <person name="Medema M.H."/>
            <person name="Devos D.P."/>
            <person name="Kaster A.-K."/>
            <person name="Ovreas L."/>
            <person name="Rohde M."/>
            <person name="Galperin M.Y."/>
            <person name="Jogler C."/>
        </authorList>
    </citation>
    <scope>NUCLEOTIDE SEQUENCE [LARGE SCALE GENOMIC DNA]</scope>
    <source>
        <strain evidence="19 20">I41</strain>
    </source>
</reference>
<keyword evidence="4" id="KW-0677">Repeat</keyword>
<evidence type="ECO:0000256" key="8">
    <source>
        <dbReference type="ARBA" id="ARBA00022771"/>
    </source>
</evidence>
<evidence type="ECO:0000259" key="18">
    <source>
        <dbReference type="PROSITE" id="PS50893"/>
    </source>
</evidence>
<comment type="similarity">
    <text evidence="14">Belongs to the ABC transporter superfamily. UvrA family.</text>
</comment>
<dbReference type="InterPro" id="IPR004602">
    <property type="entry name" value="UvrA"/>
</dbReference>
<dbReference type="GO" id="GO:0003677">
    <property type="term" value="F:DNA binding"/>
    <property type="evidence" value="ECO:0007669"/>
    <property type="project" value="UniProtKB-KW"/>
</dbReference>
<evidence type="ECO:0000256" key="15">
    <source>
        <dbReference type="ARBA" id="ARBA00039316"/>
    </source>
</evidence>
<keyword evidence="2" id="KW-0963">Cytoplasm</keyword>
<dbReference type="InterPro" id="IPR017871">
    <property type="entry name" value="ABC_transporter-like_CS"/>
</dbReference>
<evidence type="ECO:0000256" key="2">
    <source>
        <dbReference type="ARBA" id="ARBA00022490"/>
    </source>
</evidence>
<evidence type="ECO:0000256" key="10">
    <source>
        <dbReference type="ARBA" id="ARBA00022840"/>
    </source>
</evidence>
<dbReference type="Gene3D" id="1.20.1580.10">
    <property type="entry name" value="ABC transporter ATPase like domain"/>
    <property type="match status" value="4"/>
</dbReference>
<evidence type="ECO:0000256" key="14">
    <source>
        <dbReference type="ARBA" id="ARBA00038000"/>
    </source>
</evidence>
<keyword evidence="20" id="KW-1185">Reference proteome</keyword>
<dbReference type="PANTHER" id="PTHR43152:SF3">
    <property type="entry name" value="UVRABC SYSTEM PROTEIN A"/>
    <property type="match status" value="1"/>
</dbReference>
<dbReference type="PROSITE" id="PS00211">
    <property type="entry name" value="ABC_TRANSPORTER_1"/>
    <property type="match status" value="4"/>
</dbReference>
<dbReference type="GO" id="GO:0004518">
    <property type="term" value="F:nuclease activity"/>
    <property type="evidence" value="ECO:0007669"/>
    <property type="project" value="UniProtKB-KW"/>
</dbReference>
<protein>
    <recommendedName>
        <fullName evidence="15">UvrABC system protein A</fullName>
    </recommendedName>
    <alternativeName>
        <fullName evidence="16">Excinuclease ABC subunit A</fullName>
    </alternativeName>
</protein>
<evidence type="ECO:0000256" key="4">
    <source>
        <dbReference type="ARBA" id="ARBA00022737"/>
    </source>
</evidence>
<evidence type="ECO:0000256" key="17">
    <source>
        <dbReference type="SAM" id="MobiDB-lite"/>
    </source>
</evidence>
<keyword evidence="12" id="KW-0238">DNA-binding</keyword>
<evidence type="ECO:0000256" key="9">
    <source>
        <dbReference type="ARBA" id="ARBA00022833"/>
    </source>
</evidence>
<dbReference type="Gene3D" id="3.30.1490.20">
    <property type="entry name" value="ATP-grasp fold, A domain"/>
    <property type="match status" value="1"/>
</dbReference>
<evidence type="ECO:0000256" key="7">
    <source>
        <dbReference type="ARBA" id="ARBA00022769"/>
    </source>
</evidence>
<keyword evidence="6" id="KW-0227">DNA damage</keyword>
<dbReference type="Proteomes" id="UP000317909">
    <property type="component" value="Chromosome"/>
</dbReference>
<evidence type="ECO:0000256" key="1">
    <source>
        <dbReference type="ARBA" id="ARBA00004496"/>
    </source>
</evidence>
<dbReference type="NCBIfam" id="TIGR00630">
    <property type="entry name" value="uvra"/>
    <property type="match status" value="1"/>
</dbReference>
<feature type="region of interest" description="Disordered" evidence="17">
    <location>
        <begin position="691"/>
        <end position="722"/>
    </location>
</feature>
<dbReference type="GO" id="GO:0005737">
    <property type="term" value="C:cytoplasm"/>
    <property type="evidence" value="ECO:0007669"/>
    <property type="project" value="UniProtKB-SubCell"/>
</dbReference>
<dbReference type="InterPro" id="IPR013815">
    <property type="entry name" value="ATP_grasp_subdomain_1"/>
</dbReference>
<dbReference type="SMART" id="SM00382">
    <property type="entry name" value="AAA"/>
    <property type="match status" value="3"/>
</dbReference>
<evidence type="ECO:0000256" key="16">
    <source>
        <dbReference type="ARBA" id="ARBA00042156"/>
    </source>
</evidence>
<name>A0A517TRE4_9BACT</name>
<evidence type="ECO:0000313" key="19">
    <source>
        <dbReference type="EMBL" id="QDT70939.1"/>
    </source>
</evidence>
<dbReference type="RefSeq" id="WP_145429920.1">
    <property type="nucleotide sequence ID" value="NZ_CP036339.1"/>
</dbReference>
<dbReference type="InterPro" id="IPR027417">
    <property type="entry name" value="P-loop_NTPase"/>
</dbReference>
<gene>
    <name evidence="19" type="primary">uvrA_2</name>
    <name evidence="19" type="ORF">I41_00920</name>
</gene>
<evidence type="ECO:0000256" key="12">
    <source>
        <dbReference type="ARBA" id="ARBA00023125"/>
    </source>
</evidence>
<keyword evidence="8" id="KW-0863">Zinc-finger</keyword>
<keyword evidence="13" id="KW-0234">DNA repair</keyword>
<dbReference type="Pfam" id="PF17760">
    <property type="entry name" value="UvrA_inter"/>
    <property type="match status" value="2"/>
</dbReference>
<organism evidence="19 20">
    <name type="scientific">Lacipirellula limnantheis</name>
    <dbReference type="NCBI Taxonomy" id="2528024"/>
    <lineage>
        <taxon>Bacteria</taxon>
        <taxon>Pseudomonadati</taxon>
        <taxon>Planctomycetota</taxon>
        <taxon>Planctomycetia</taxon>
        <taxon>Pirellulales</taxon>
        <taxon>Lacipirellulaceae</taxon>
        <taxon>Lacipirellula</taxon>
    </lineage>
</organism>
<proteinExistence type="inferred from homology"/>